<keyword evidence="5" id="KW-0560">Oxidoreductase</keyword>
<keyword evidence="2" id="KW-0575">Peroxidase</keyword>
<accession>A0ABY6TZJ8</accession>
<dbReference type="Proteomes" id="UP000766486">
    <property type="component" value="Unassembled WGS sequence"/>
</dbReference>
<feature type="chain" id="PRO_5045583417" description="Heme haloperoxidase family profile domain-containing protein" evidence="8">
    <location>
        <begin position="19"/>
        <end position="244"/>
    </location>
</feature>
<dbReference type="PROSITE" id="PS51405">
    <property type="entry name" value="HEME_HALOPEROXIDASE"/>
    <property type="match status" value="1"/>
</dbReference>
<evidence type="ECO:0000256" key="1">
    <source>
        <dbReference type="ARBA" id="ARBA00001970"/>
    </source>
</evidence>
<evidence type="ECO:0000256" key="2">
    <source>
        <dbReference type="ARBA" id="ARBA00022559"/>
    </source>
</evidence>
<proteinExistence type="inferred from homology"/>
<gene>
    <name evidence="10" type="ORF">CLO192961_LOCUS132670</name>
</gene>
<dbReference type="PANTHER" id="PTHR33577">
    <property type="entry name" value="STERIGMATOCYSTIN BIOSYNTHESIS PEROXIDASE STCC-RELATED"/>
    <property type="match status" value="1"/>
</dbReference>
<sequence>YSKMRLLSILQFASAAAALREWAPAGPTDSRSPCPGLNTLANHGYLPHNGKKISMSKFVSAITEAFNFDPSVGQFLASGAFQVFGLNPANDTLDLETLNTPGRLEHPASLTRQDQPGGDSLHVDPARVDAMLADSPHPYLDVVSAGVSRRRTFLESGRPNLTETIWTIMFGESSLTLIAMNNGTFPAAGTPTEEIYNLQAPKDWVKIWYEEERFPEGWTPFARSINLTELSAVGAVIRSEFSKS</sequence>
<dbReference type="EMBL" id="CABFNS010000715">
    <property type="protein sequence ID" value="VUC24115.1"/>
    <property type="molecule type" value="Genomic_DNA"/>
</dbReference>
<dbReference type="InterPro" id="IPR000028">
    <property type="entry name" value="Chloroperoxidase"/>
</dbReference>
<comment type="cofactor">
    <cofactor evidence="1">
        <name>heme b</name>
        <dbReference type="ChEBI" id="CHEBI:60344"/>
    </cofactor>
</comment>
<dbReference type="Gene3D" id="1.10.489.10">
    <property type="entry name" value="Chloroperoxidase-like"/>
    <property type="match status" value="1"/>
</dbReference>
<dbReference type="PANTHER" id="PTHR33577:SF18">
    <property type="entry name" value="HEME HALOPEROXIDASE FAMILY PROFILE DOMAIN-CONTAINING PROTEIN"/>
    <property type="match status" value="1"/>
</dbReference>
<evidence type="ECO:0000256" key="8">
    <source>
        <dbReference type="SAM" id="SignalP"/>
    </source>
</evidence>
<dbReference type="SUPFAM" id="SSF47571">
    <property type="entry name" value="Cloroperoxidase"/>
    <property type="match status" value="1"/>
</dbReference>
<feature type="domain" description="Heme haloperoxidase family profile" evidence="9">
    <location>
        <begin position="18"/>
        <end position="232"/>
    </location>
</feature>
<evidence type="ECO:0000256" key="5">
    <source>
        <dbReference type="ARBA" id="ARBA00023002"/>
    </source>
</evidence>
<evidence type="ECO:0000313" key="11">
    <source>
        <dbReference type="Proteomes" id="UP000766486"/>
    </source>
</evidence>
<evidence type="ECO:0000256" key="3">
    <source>
        <dbReference type="ARBA" id="ARBA00022617"/>
    </source>
</evidence>
<name>A0ABY6TZJ8_BIOOC</name>
<evidence type="ECO:0000256" key="7">
    <source>
        <dbReference type="ARBA" id="ARBA00025795"/>
    </source>
</evidence>
<dbReference type="InterPro" id="IPR036851">
    <property type="entry name" value="Chloroperoxidase-like_sf"/>
</dbReference>
<comment type="caution">
    <text evidence="10">The sequence shown here is derived from an EMBL/GenBank/DDBJ whole genome shotgun (WGS) entry which is preliminary data.</text>
</comment>
<keyword evidence="6" id="KW-0408">Iron</keyword>
<keyword evidence="11" id="KW-1185">Reference proteome</keyword>
<feature type="non-terminal residue" evidence="10">
    <location>
        <position position="1"/>
    </location>
</feature>
<comment type="similarity">
    <text evidence="7">Belongs to the chloroperoxidase family.</text>
</comment>
<evidence type="ECO:0000256" key="4">
    <source>
        <dbReference type="ARBA" id="ARBA00022723"/>
    </source>
</evidence>
<evidence type="ECO:0000313" key="10">
    <source>
        <dbReference type="EMBL" id="VUC24115.1"/>
    </source>
</evidence>
<keyword evidence="4" id="KW-0479">Metal-binding</keyword>
<keyword evidence="3" id="KW-0349">Heme</keyword>
<dbReference type="Pfam" id="PF01328">
    <property type="entry name" value="Peroxidase_2"/>
    <property type="match status" value="1"/>
</dbReference>
<reference evidence="10 11" key="1">
    <citation type="submission" date="2019-06" db="EMBL/GenBank/DDBJ databases">
        <authorList>
            <person name="Broberg M."/>
        </authorList>
    </citation>
    <scope>NUCLEOTIDE SEQUENCE [LARGE SCALE GENOMIC DNA]</scope>
</reference>
<keyword evidence="8" id="KW-0732">Signal</keyword>
<evidence type="ECO:0000256" key="6">
    <source>
        <dbReference type="ARBA" id="ARBA00023004"/>
    </source>
</evidence>
<evidence type="ECO:0000259" key="9">
    <source>
        <dbReference type="PROSITE" id="PS51405"/>
    </source>
</evidence>
<organism evidence="10 11">
    <name type="scientific">Bionectria ochroleuca</name>
    <name type="common">Gliocladium roseum</name>
    <dbReference type="NCBI Taxonomy" id="29856"/>
    <lineage>
        <taxon>Eukaryota</taxon>
        <taxon>Fungi</taxon>
        <taxon>Dikarya</taxon>
        <taxon>Ascomycota</taxon>
        <taxon>Pezizomycotina</taxon>
        <taxon>Sordariomycetes</taxon>
        <taxon>Hypocreomycetidae</taxon>
        <taxon>Hypocreales</taxon>
        <taxon>Bionectriaceae</taxon>
        <taxon>Clonostachys</taxon>
    </lineage>
</organism>
<feature type="signal peptide" evidence="8">
    <location>
        <begin position="1"/>
        <end position="18"/>
    </location>
</feature>
<protein>
    <recommendedName>
        <fullName evidence="9">Heme haloperoxidase family profile domain-containing protein</fullName>
    </recommendedName>
</protein>